<name>A0ABW2N196_9ACTN</name>
<evidence type="ECO:0000256" key="1">
    <source>
        <dbReference type="SAM" id="MobiDB-lite"/>
    </source>
</evidence>
<evidence type="ECO:0000313" key="3">
    <source>
        <dbReference type="Proteomes" id="UP001596524"/>
    </source>
</evidence>
<dbReference type="RefSeq" id="WP_255891911.1">
    <property type="nucleotide sequence ID" value="NZ_JAFMZM010000005.1"/>
</dbReference>
<organism evidence="2 3">
    <name type="scientific">Nocardioides astragali</name>
    <dbReference type="NCBI Taxonomy" id="1776736"/>
    <lineage>
        <taxon>Bacteria</taxon>
        <taxon>Bacillati</taxon>
        <taxon>Actinomycetota</taxon>
        <taxon>Actinomycetes</taxon>
        <taxon>Propionibacteriales</taxon>
        <taxon>Nocardioidaceae</taxon>
        <taxon>Nocardioides</taxon>
    </lineage>
</organism>
<evidence type="ECO:0000313" key="2">
    <source>
        <dbReference type="EMBL" id="MFC7360234.1"/>
    </source>
</evidence>
<keyword evidence="3" id="KW-1185">Reference proteome</keyword>
<accession>A0ABW2N196</accession>
<proteinExistence type="predicted"/>
<protein>
    <submittedName>
        <fullName evidence="2">Uncharacterized protein</fullName>
    </submittedName>
</protein>
<feature type="compositionally biased region" description="Polar residues" evidence="1">
    <location>
        <begin position="1"/>
        <end position="27"/>
    </location>
</feature>
<reference evidence="3" key="1">
    <citation type="journal article" date="2019" name="Int. J. Syst. Evol. Microbiol.">
        <title>The Global Catalogue of Microorganisms (GCM) 10K type strain sequencing project: providing services to taxonomists for standard genome sequencing and annotation.</title>
        <authorList>
            <consortium name="The Broad Institute Genomics Platform"/>
            <consortium name="The Broad Institute Genome Sequencing Center for Infectious Disease"/>
            <person name="Wu L."/>
            <person name="Ma J."/>
        </authorList>
    </citation>
    <scope>NUCLEOTIDE SEQUENCE [LARGE SCALE GENOMIC DNA]</scope>
    <source>
        <strain evidence="3">FCH27</strain>
    </source>
</reference>
<feature type="region of interest" description="Disordered" evidence="1">
    <location>
        <begin position="1"/>
        <end position="140"/>
    </location>
</feature>
<gene>
    <name evidence="2" type="ORF">ACFQO6_08105</name>
</gene>
<sequence length="140" mass="14116">MSENSEPQTDPASSTETPQASSGTSPADSDHSGDTTSPDSERIGGISDDQLPEDLQPSEDNPLAQPLDPDDESTKDRDELEMDATQEGLGNDDGASQAPDQEGDAATGGGAGQATKEPDAGTEDTSAAGSPADSPTEAPD</sequence>
<dbReference type="Proteomes" id="UP001596524">
    <property type="component" value="Unassembled WGS sequence"/>
</dbReference>
<dbReference type="EMBL" id="JBHTCH010000006">
    <property type="protein sequence ID" value="MFC7360234.1"/>
    <property type="molecule type" value="Genomic_DNA"/>
</dbReference>
<comment type="caution">
    <text evidence="2">The sequence shown here is derived from an EMBL/GenBank/DDBJ whole genome shotgun (WGS) entry which is preliminary data.</text>
</comment>